<protein>
    <submittedName>
        <fullName evidence="1">Uncharacterized protein</fullName>
    </submittedName>
</protein>
<keyword evidence="2" id="KW-1185">Reference proteome</keyword>
<dbReference type="EMBL" id="JABSTQ010005744">
    <property type="protein sequence ID" value="KAG0438606.1"/>
    <property type="molecule type" value="Genomic_DNA"/>
</dbReference>
<evidence type="ECO:0000313" key="2">
    <source>
        <dbReference type="Proteomes" id="UP000805193"/>
    </source>
</evidence>
<gene>
    <name evidence="1" type="ORF">HPB47_016942</name>
</gene>
<comment type="caution">
    <text evidence="1">The sequence shown here is derived from an EMBL/GenBank/DDBJ whole genome shotgun (WGS) entry which is preliminary data.</text>
</comment>
<evidence type="ECO:0000313" key="1">
    <source>
        <dbReference type="EMBL" id="KAG0438606.1"/>
    </source>
</evidence>
<reference evidence="1 2" key="1">
    <citation type="journal article" date="2020" name="Cell">
        <title>Large-Scale Comparative Analyses of Tick Genomes Elucidate Their Genetic Diversity and Vector Capacities.</title>
        <authorList>
            <consortium name="Tick Genome and Microbiome Consortium (TIGMIC)"/>
            <person name="Jia N."/>
            <person name="Wang J."/>
            <person name="Shi W."/>
            <person name="Du L."/>
            <person name="Sun Y."/>
            <person name="Zhan W."/>
            <person name="Jiang J.F."/>
            <person name="Wang Q."/>
            <person name="Zhang B."/>
            <person name="Ji P."/>
            <person name="Bell-Sakyi L."/>
            <person name="Cui X.M."/>
            <person name="Yuan T.T."/>
            <person name="Jiang B.G."/>
            <person name="Yang W.F."/>
            <person name="Lam T.T."/>
            <person name="Chang Q.C."/>
            <person name="Ding S.J."/>
            <person name="Wang X.J."/>
            <person name="Zhu J.G."/>
            <person name="Ruan X.D."/>
            <person name="Zhao L."/>
            <person name="Wei J.T."/>
            <person name="Ye R.Z."/>
            <person name="Que T.C."/>
            <person name="Du C.H."/>
            <person name="Zhou Y.H."/>
            <person name="Cheng J.X."/>
            <person name="Dai P.F."/>
            <person name="Guo W.B."/>
            <person name="Han X.H."/>
            <person name="Huang E.J."/>
            <person name="Li L.F."/>
            <person name="Wei W."/>
            <person name="Gao Y.C."/>
            <person name="Liu J.Z."/>
            <person name="Shao H.Z."/>
            <person name="Wang X."/>
            <person name="Wang C.C."/>
            <person name="Yang T.C."/>
            <person name="Huo Q.B."/>
            <person name="Li W."/>
            <person name="Chen H.Y."/>
            <person name="Chen S.E."/>
            <person name="Zhou L.G."/>
            <person name="Ni X.B."/>
            <person name="Tian J.H."/>
            <person name="Sheng Y."/>
            <person name="Liu T."/>
            <person name="Pan Y.S."/>
            <person name="Xia L.Y."/>
            <person name="Li J."/>
            <person name="Zhao F."/>
            <person name="Cao W.C."/>
        </authorList>
    </citation>
    <scope>NUCLEOTIDE SEQUENCE [LARGE SCALE GENOMIC DNA]</scope>
    <source>
        <strain evidence="1">Iper-2018</strain>
    </source>
</reference>
<proteinExistence type="predicted"/>
<dbReference type="Proteomes" id="UP000805193">
    <property type="component" value="Unassembled WGS sequence"/>
</dbReference>
<name>A0AC60QT63_IXOPE</name>
<accession>A0AC60QT63</accession>
<sequence>MAIDNAVPPAFKDRYPSTRVNLDATEIKCETSSSLELQSPTFSQYKSTNTFKGLIGISPDGTVTFVSELFTGSISDKEGVLRSGFPKLSFDDGDLVMVDKLRVEGRRLAPKDQREAQHTSVPSEGAFHG</sequence>
<organism evidence="1 2">
    <name type="scientific">Ixodes persulcatus</name>
    <name type="common">Taiga tick</name>
    <dbReference type="NCBI Taxonomy" id="34615"/>
    <lineage>
        <taxon>Eukaryota</taxon>
        <taxon>Metazoa</taxon>
        <taxon>Ecdysozoa</taxon>
        <taxon>Arthropoda</taxon>
        <taxon>Chelicerata</taxon>
        <taxon>Arachnida</taxon>
        <taxon>Acari</taxon>
        <taxon>Parasitiformes</taxon>
        <taxon>Ixodida</taxon>
        <taxon>Ixodoidea</taxon>
        <taxon>Ixodidae</taxon>
        <taxon>Ixodinae</taxon>
        <taxon>Ixodes</taxon>
    </lineage>
</organism>